<feature type="transmembrane region" description="Helical" evidence="1">
    <location>
        <begin position="79"/>
        <end position="98"/>
    </location>
</feature>
<organism evidence="2">
    <name type="scientific">mine drainage metagenome</name>
    <dbReference type="NCBI Taxonomy" id="410659"/>
    <lineage>
        <taxon>unclassified sequences</taxon>
        <taxon>metagenomes</taxon>
        <taxon>ecological metagenomes</taxon>
    </lineage>
</organism>
<evidence type="ECO:0000313" key="2">
    <source>
        <dbReference type="EMBL" id="OIR05609.1"/>
    </source>
</evidence>
<keyword evidence="1" id="KW-0812">Transmembrane</keyword>
<sequence>MNKHLARLAQRRLELLEQIEAQRMAMAESSQDLHKPLAVVDAGLHAVRLIYAHPVLFAGGMTALLTWRRHGIVGLAKNGWRLLYLYPSAIFFGLKYLGSALGSKSGDSDTDVQ</sequence>
<dbReference type="EMBL" id="MLJW01000049">
    <property type="protein sequence ID" value="OIR05609.1"/>
    <property type="molecule type" value="Genomic_DNA"/>
</dbReference>
<name>A0A1J5SAP6_9ZZZZ</name>
<keyword evidence="1" id="KW-1133">Transmembrane helix</keyword>
<feature type="transmembrane region" description="Helical" evidence="1">
    <location>
        <begin position="49"/>
        <end position="67"/>
    </location>
</feature>
<evidence type="ECO:0000256" key="1">
    <source>
        <dbReference type="SAM" id="Phobius"/>
    </source>
</evidence>
<dbReference type="AlphaFoldDB" id="A0A1J5SAP6"/>
<dbReference type="Pfam" id="PF13997">
    <property type="entry name" value="YqjK"/>
    <property type="match status" value="1"/>
</dbReference>
<gene>
    <name evidence="2" type="ORF">GALL_123530</name>
</gene>
<comment type="caution">
    <text evidence="2">The sequence shown here is derived from an EMBL/GenBank/DDBJ whole genome shotgun (WGS) entry which is preliminary data.</text>
</comment>
<protein>
    <recommendedName>
        <fullName evidence="3">YqjK-like protein</fullName>
    </recommendedName>
</protein>
<evidence type="ECO:0008006" key="3">
    <source>
        <dbReference type="Google" id="ProtNLM"/>
    </source>
</evidence>
<proteinExistence type="predicted"/>
<dbReference type="InterPro" id="IPR025612">
    <property type="entry name" value="YqjK"/>
</dbReference>
<accession>A0A1J5SAP6</accession>
<reference evidence="2" key="1">
    <citation type="submission" date="2016-10" db="EMBL/GenBank/DDBJ databases">
        <title>Sequence of Gallionella enrichment culture.</title>
        <authorList>
            <person name="Poehlein A."/>
            <person name="Muehling M."/>
            <person name="Daniel R."/>
        </authorList>
    </citation>
    <scope>NUCLEOTIDE SEQUENCE</scope>
</reference>
<keyword evidence="1" id="KW-0472">Membrane</keyword>